<dbReference type="AlphaFoldDB" id="A0A9D1IVZ2"/>
<reference evidence="7" key="2">
    <citation type="journal article" date="2021" name="PeerJ">
        <title>Extensive microbial diversity within the chicken gut microbiome revealed by metagenomics and culture.</title>
        <authorList>
            <person name="Gilroy R."/>
            <person name="Ravi A."/>
            <person name="Getino M."/>
            <person name="Pursley I."/>
            <person name="Horton D.L."/>
            <person name="Alikhan N.F."/>
            <person name="Baker D."/>
            <person name="Gharbi K."/>
            <person name="Hall N."/>
            <person name="Watson M."/>
            <person name="Adriaenssens E.M."/>
            <person name="Foster-Nyarko E."/>
            <person name="Jarju S."/>
            <person name="Secka A."/>
            <person name="Antonio M."/>
            <person name="Oren A."/>
            <person name="Chaudhuri R.R."/>
            <person name="La Ragione R."/>
            <person name="Hildebrand F."/>
            <person name="Pallen M.J."/>
        </authorList>
    </citation>
    <scope>NUCLEOTIDE SEQUENCE</scope>
    <source>
        <strain evidence="7">CHK191-8634</strain>
    </source>
</reference>
<feature type="domain" description="4Fe-4S ferredoxin-type" evidence="5">
    <location>
        <begin position="37"/>
        <end position="65"/>
    </location>
</feature>
<dbReference type="SUPFAM" id="SSF54862">
    <property type="entry name" value="4Fe-4S ferredoxins"/>
    <property type="match status" value="1"/>
</dbReference>
<dbReference type="GO" id="GO:0046872">
    <property type="term" value="F:metal ion binding"/>
    <property type="evidence" value="ECO:0007669"/>
    <property type="project" value="UniProtKB-KW"/>
</dbReference>
<dbReference type="PANTHER" id="PTHR43560">
    <property type="entry name" value="ION-TRANSLOCATING OXIDOREDUCTASE COMPLEX SUBUNIT B"/>
    <property type="match status" value="1"/>
</dbReference>
<dbReference type="InterPro" id="IPR017896">
    <property type="entry name" value="4Fe4S_Fe-S-bd"/>
</dbReference>
<comment type="caution">
    <text evidence="7">The sequence shown here is derived from an EMBL/GenBank/DDBJ whole genome shotgun (WGS) entry which is preliminary data.</text>
</comment>
<evidence type="ECO:0000313" key="8">
    <source>
        <dbReference type="Proteomes" id="UP000824073"/>
    </source>
</evidence>
<dbReference type="SUPFAM" id="SSF53920">
    <property type="entry name" value="Fe-only hydrogenase"/>
    <property type="match status" value="1"/>
</dbReference>
<keyword evidence="3" id="KW-0408">Iron</keyword>
<dbReference type="PROSITE" id="PS51379">
    <property type="entry name" value="4FE4S_FER_2"/>
    <property type="match status" value="2"/>
</dbReference>
<dbReference type="PROSITE" id="PS51656">
    <property type="entry name" value="4FE4S"/>
    <property type="match status" value="1"/>
</dbReference>
<evidence type="ECO:0000256" key="3">
    <source>
        <dbReference type="ARBA" id="ARBA00023004"/>
    </source>
</evidence>
<dbReference type="Proteomes" id="UP000824073">
    <property type="component" value="Unassembled WGS sequence"/>
</dbReference>
<name>A0A9D1IVZ2_9CLOT</name>
<dbReference type="InterPro" id="IPR017900">
    <property type="entry name" value="4Fe4S_Fe_S_CS"/>
</dbReference>
<reference evidence="7" key="1">
    <citation type="submission" date="2020-10" db="EMBL/GenBank/DDBJ databases">
        <authorList>
            <person name="Gilroy R."/>
        </authorList>
    </citation>
    <scope>NUCLEOTIDE SEQUENCE</scope>
    <source>
        <strain evidence="7">CHK191-8634</strain>
    </source>
</reference>
<organism evidence="7 8">
    <name type="scientific">Candidatus Ventrousia excrementavium</name>
    <dbReference type="NCBI Taxonomy" id="2840961"/>
    <lineage>
        <taxon>Bacteria</taxon>
        <taxon>Bacillati</taxon>
        <taxon>Bacillota</taxon>
        <taxon>Clostridia</taxon>
        <taxon>Eubacteriales</taxon>
        <taxon>Clostridiaceae</taxon>
        <taxon>Clostridiaceae incertae sedis</taxon>
        <taxon>Candidatus Ventrousia</taxon>
    </lineage>
</organism>
<evidence type="ECO:0000313" key="7">
    <source>
        <dbReference type="EMBL" id="HIU43731.1"/>
    </source>
</evidence>
<dbReference type="InterPro" id="IPR050395">
    <property type="entry name" value="4Fe4S_Ferredoxin_RnfB"/>
</dbReference>
<evidence type="ECO:0000256" key="2">
    <source>
        <dbReference type="ARBA" id="ARBA00022723"/>
    </source>
</evidence>
<evidence type="ECO:0000256" key="1">
    <source>
        <dbReference type="ARBA" id="ARBA00022485"/>
    </source>
</evidence>
<keyword evidence="2" id="KW-0479">Metal-binding</keyword>
<dbReference type="InterPro" id="IPR009016">
    <property type="entry name" value="Fe_hydrogenase"/>
</dbReference>
<protein>
    <submittedName>
        <fullName evidence="7">4Fe-4S binding protein</fullName>
    </submittedName>
</protein>
<feature type="domain" description="4Fe-4S ferredoxin-type" evidence="5">
    <location>
        <begin position="7"/>
        <end position="36"/>
    </location>
</feature>
<dbReference type="Gene3D" id="3.30.70.20">
    <property type="match status" value="1"/>
</dbReference>
<evidence type="ECO:0000259" key="6">
    <source>
        <dbReference type="PROSITE" id="PS51656"/>
    </source>
</evidence>
<keyword evidence="1" id="KW-0004">4Fe-4S</keyword>
<dbReference type="PANTHER" id="PTHR43560:SF1">
    <property type="entry name" value="ION-TRANSLOCATING OXIDOREDUCTASE COMPLEX SUBUNIT B"/>
    <property type="match status" value="1"/>
</dbReference>
<proteinExistence type="predicted"/>
<dbReference type="Pfam" id="PF13237">
    <property type="entry name" value="Fer4_10"/>
    <property type="match status" value="1"/>
</dbReference>
<dbReference type="Gene3D" id="3.40.950.10">
    <property type="entry name" value="Fe-only Hydrogenase (Larger Subunit), Chain L, domain 3"/>
    <property type="match status" value="1"/>
</dbReference>
<sequence>MERGLFHSVTLNLDKCKGCTTCIKHCPTEAIRVRFGKAYIIEDRCIDCGQCIRVCPHRAKSAVCDSFEALKNYRCTVALPAPSLYGQFNNLTDIGLVLTGLLKIGFDRVYEVAAAAEYLSDFTRSELLKNRKLPHPTISSACPTCVRLIKHRFPELAGHVLPYAAPVELAAILARDQAVAETGLAPEEIGVFFISPCPAKVTASRLPVGGGVRVMDGVLSMTDVYTRLLPVLKGIEEPEVTPQAGLTGIGWSVSGGEGSALLNGRYLAVDGIENVIKILEDLEDEKLPDLDFIELNACTQGCVGGCLAVENPYVAKTRIRGLMKYLPVSRNKASAVEGMADGIRWKGSLESESQWALDTDMGAAMEKLLRINELTSSLPGLDCGSCGAPTCRALAEDVVLGSASEEDCIFRMRERMQILSGGGEADADAYLPPPFRKCEEERK</sequence>
<dbReference type="EMBL" id="DVMR01000045">
    <property type="protein sequence ID" value="HIU43731.1"/>
    <property type="molecule type" value="Genomic_DNA"/>
</dbReference>
<dbReference type="Gene3D" id="1.10.15.40">
    <property type="entry name" value="Electron transport complex subunit B, putative Fe-S cluster"/>
    <property type="match status" value="1"/>
</dbReference>
<feature type="domain" description="4Fe-4S" evidence="6">
    <location>
        <begin position="366"/>
        <end position="425"/>
    </location>
</feature>
<dbReference type="Pfam" id="PF04060">
    <property type="entry name" value="FeS"/>
    <property type="match status" value="1"/>
</dbReference>
<gene>
    <name evidence="7" type="ORF">IAB67_05475</name>
</gene>
<evidence type="ECO:0000259" key="5">
    <source>
        <dbReference type="PROSITE" id="PS51379"/>
    </source>
</evidence>
<keyword evidence="4" id="KW-0411">Iron-sulfur</keyword>
<evidence type="ECO:0000256" key="4">
    <source>
        <dbReference type="ARBA" id="ARBA00023014"/>
    </source>
</evidence>
<dbReference type="InterPro" id="IPR004108">
    <property type="entry name" value="Fe_hydrogenase_lsu_C"/>
</dbReference>
<accession>A0A9D1IVZ2</accession>
<dbReference type="PROSITE" id="PS00198">
    <property type="entry name" value="4FE4S_FER_1"/>
    <property type="match status" value="1"/>
</dbReference>
<dbReference type="GO" id="GO:0051539">
    <property type="term" value="F:4 iron, 4 sulfur cluster binding"/>
    <property type="evidence" value="ECO:0007669"/>
    <property type="project" value="UniProtKB-KW"/>
</dbReference>
<dbReference type="Pfam" id="PF02906">
    <property type="entry name" value="Fe_hyd_lg_C"/>
    <property type="match status" value="2"/>
</dbReference>
<dbReference type="InterPro" id="IPR007202">
    <property type="entry name" value="4Fe-4S_dom"/>
</dbReference>